<dbReference type="EMBL" id="BGPR01194924">
    <property type="protein sequence ID" value="GBN01760.1"/>
    <property type="molecule type" value="Genomic_DNA"/>
</dbReference>
<keyword evidence="3" id="KW-1185">Reference proteome</keyword>
<reference evidence="2 3" key="1">
    <citation type="journal article" date="2019" name="Sci. Rep.">
        <title>Orb-weaving spider Araneus ventricosus genome elucidates the spidroin gene catalogue.</title>
        <authorList>
            <person name="Kono N."/>
            <person name="Nakamura H."/>
            <person name="Ohtoshi R."/>
            <person name="Moran D.A.P."/>
            <person name="Shinohara A."/>
            <person name="Yoshida Y."/>
            <person name="Fujiwara M."/>
            <person name="Mori M."/>
            <person name="Tomita M."/>
            <person name="Arakawa K."/>
        </authorList>
    </citation>
    <scope>NUCLEOTIDE SEQUENCE [LARGE SCALE GENOMIC DNA]</scope>
</reference>
<proteinExistence type="predicted"/>
<evidence type="ECO:0000313" key="3">
    <source>
        <dbReference type="Proteomes" id="UP000499080"/>
    </source>
</evidence>
<sequence>MNTNTVLLKTEYEEDESKPSTSTEKPQWQMRIQLRATALNSYRFGVSDRATAVIASSVLRDVGIIDTDSSHVVDKCKRRRDKSSVRTDLKSKFTPPEESLGLFFDGRKEDTSFVENLNAKQFRRNGKE</sequence>
<gene>
    <name evidence="2" type="ORF">AVEN_219111_1</name>
</gene>
<dbReference type="AlphaFoldDB" id="A0A4Y2KIK0"/>
<dbReference type="Proteomes" id="UP000499080">
    <property type="component" value="Unassembled WGS sequence"/>
</dbReference>
<evidence type="ECO:0000313" key="2">
    <source>
        <dbReference type="EMBL" id="GBN01760.1"/>
    </source>
</evidence>
<name>A0A4Y2KIK0_ARAVE</name>
<accession>A0A4Y2KIK0</accession>
<organism evidence="2 3">
    <name type="scientific">Araneus ventricosus</name>
    <name type="common">Orbweaver spider</name>
    <name type="synonym">Epeira ventricosa</name>
    <dbReference type="NCBI Taxonomy" id="182803"/>
    <lineage>
        <taxon>Eukaryota</taxon>
        <taxon>Metazoa</taxon>
        <taxon>Ecdysozoa</taxon>
        <taxon>Arthropoda</taxon>
        <taxon>Chelicerata</taxon>
        <taxon>Arachnida</taxon>
        <taxon>Araneae</taxon>
        <taxon>Araneomorphae</taxon>
        <taxon>Entelegynae</taxon>
        <taxon>Araneoidea</taxon>
        <taxon>Araneidae</taxon>
        <taxon>Araneus</taxon>
    </lineage>
</organism>
<feature type="region of interest" description="Disordered" evidence="1">
    <location>
        <begin position="1"/>
        <end position="27"/>
    </location>
</feature>
<comment type="caution">
    <text evidence="2">The sequence shown here is derived from an EMBL/GenBank/DDBJ whole genome shotgun (WGS) entry which is preliminary data.</text>
</comment>
<dbReference type="OrthoDB" id="8048550at2759"/>
<evidence type="ECO:0000256" key="1">
    <source>
        <dbReference type="SAM" id="MobiDB-lite"/>
    </source>
</evidence>
<protein>
    <submittedName>
        <fullName evidence="2">Uncharacterized protein</fullName>
    </submittedName>
</protein>